<proteinExistence type="predicted"/>
<dbReference type="RefSeq" id="WP_070127269.1">
    <property type="nucleotide sequence ID" value="NZ_MDHN01000041.1"/>
</dbReference>
<dbReference type="OrthoDB" id="6382267at2"/>
<sequence length="259" mass="30016">MLRFFSYYLLIGLVTASVTLGFHLYYRKTLERPYSKKALAIFFPFELLFWPLFFIAALSRGSFKPVLEQSKSFRLPKPMPIDPEEERRRIAFRQGVYKNPPFCGKYIYEYGSGFRGFDKDDSGIFIFEAKDVAAFLAEGRHGSPYEIENSETLTINLREDDPDEVSDTQLIQRWAECADSSMEFYSEIAGCRGEFRYIIRNMVAAGIGQSYCVTCNKHYPNSAMSVTHPPLENGRGWIIDFIQCPKEHTLMDIEIMHFF</sequence>
<protein>
    <submittedName>
        <fullName evidence="2">Uncharacterized protein</fullName>
    </submittedName>
</protein>
<name>A0A1E7Z6C3_9ALTE</name>
<feature type="transmembrane region" description="Helical" evidence="1">
    <location>
        <begin position="6"/>
        <end position="26"/>
    </location>
</feature>
<keyword evidence="1" id="KW-0472">Membrane</keyword>
<evidence type="ECO:0000313" key="2">
    <source>
        <dbReference type="EMBL" id="OFC69093.1"/>
    </source>
</evidence>
<organism evidence="2 3">
    <name type="scientific">Alteromonas confluentis</name>
    <dbReference type="NCBI Taxonomy" id="1656094"/>
    <lineage>
        <taxon>Bacteria</taxon>
        <taxon>Pseudomonadati</taxon>
        <taxon>Pseudomonadota</taxon>
        <taxon>Gammaproteobacteria</taxon>
        <taxon>Alteromonadales</taxon>
        <taxon>Alteromonadaceae</taxon>
        <taxon>Alteromonas/Salinimonas group</taxon>
        <taxon>Alteromonas</taxon>
    </lineage>
</organism>
<dbReference type="EMBL" id="MDHN01000041">
    <property type="protein sequence ID" value="OFC69093.1"/>
    <property type="molecule type" value="Genomic_DNA"/>
</dbReference>
<keyword evidence="1" id="KW-0812">Transmembrane</keyword>
<accession>A0A1E7Z6C3</accession>
<dbReference type="AlphaFoldDB" id="A0A1E7Z6C3"/>
<comment type="caution">
    <text evidence="2">The sequence shown here is derived from an EMBL/GenBank/DDBJ whole genome shotgun (WGS) entry which is preliminary data.</text>
</comment>
<dbReference type="Proteomes" id="UP000175691">
    <property type="component" value="Unassembled WGS sequence"/>
</dbReference>
<evidence type="ECO:0000256" key="1">
    <source>
        <dbReference type="SAM" id="Phobius"/>
    </source>
</evidence>
<gene>
    <name evidence="2" type="ORF">BFC18_20380</name>
</gene>
<reference evidence="2 3" key="1">
    <citation type="submission" date="2016-08" db="EMBL/GenBank/DDBJ databases">
        <authorList>
            <person name="Seilhamer J.J."/>
        </authorList>
    </citation>
    <scope>NUCLEOTIDE SEQUENCE [LARGE SCALE GENOMIC DNA]</scope>
    <source>
        <strain evidence="2 3">KCTC 42603</strain>
    </source>
</reference>
<feature type="transmembrane region" description="Helical" evidence="1">
    <location>
        <begin position="38"/>
        <end position="58"/>
    </location>
</feature>
<evidence type="ECO:0000313" key="3">
    <source>
        <dbReference type="Proteomes" id="UP000175691"/>
    </source>
</evidence>
<keyword evidence="3" id="KW-1185">Reference proteome</keyword>
<keyword evidence="1" id="KW-1133">Transmembrane helix</keyword>